<dbReference type="InterPro" id="IPR001279">
    <property type="entry name" value="Metallo-B-lactamas"/>
</dbReference>
<keyword evidence="1 2" id="KW-0378">Hydrolase</keyword>
<reference evidence="4" key="1">
    <citation type="journal article" date="2020" name="mSystems">
        <title>Genome- and Community-Level Interaction Insights into Carbon Utilization and Element Cycling Functions of Hydrothermarchaeota in Hydrothermal Sediment.</title>
        <authorList>
            <person name="Zhou Z."/>
            <person name="Liu Y."/>
            <person name="Xu W."/>
            <person name="Pan J."/>
            <person name="Luo Z.H."/>
            <person name="Li M."/>
        </authorList>
    </citation>
    <scope>NUCLEOTIDE SEQUENCE [LARGE SCALE GENOMIC DNA]</scope>
    <source>
        <strain evidence="4">SpSt-16</strain>
    </source>
</reference>
<feature type="domain" description="Metallo-beta-lactamase" evidence="3">
    <location>
        <begin position="8"/>
        <end position="192"/>
    </location>
</feature>
<dbReference type="HAMAP" id="MF_00457">
    <property type="entry name" value="UPF0173"/>
    <property type="match status" value="1"/>
</dbReference>
<dbReference type="PANTHER" id="PTHR43546">
    <property type="entry name" value="UPF0173 METAL-DEPENDENT HYDROLASE MJ1163-RELATED"/>
    <property type="match status" value="1"/>
</dbReference>
<organism evidence="4">
    <name type="scientific">Ignisphaera aggregans</name>
    <dbReference type="NCBI Taxonomy" id="334771"/>
    <lineage>
        <taxon>Archaea</taxon>
        <taxon>Thermoproteota</taxon>
        <taxon>Thermoprotei</taxon>
        <taxon>Desulfurococcales</taxon>
        <taxon>Desulfurococcaceae</taxon>
        <taxon>Ignisphaera</taxon>
    </lineage>
</organism>
<dbReference type="SMART" id="SM00849">
    <property type="entry name" value="Lactamase_B"/>
    <property type="match status" value="1"/>
</dbReference>
<dbReference type="InterPro" id="IPR036866">
    <property type="entry name" value="RibonucZ/Hydroxyglut_hydro"/>
</dbReference>
<dbReference type="InterPro" id="IPR050114">
    <property type="entry name" value="UPF0173_UPF0282_UlaG_hydrolase"/>
</dbReference>
<dbReference type="PANTHER" id="PTHR43546:SF3">
    <property type="entry name" value="UPF0173 METAL-DEPENDENT HYDROLASE MJ1163"/>
    <property type="match status" value="1"/>
</dbReference>
<evidence type="ECO:0000259" key="3">
    <source>
        <dbReference type="SMART" id="SM00849"/>
    </source>
</evidence>
<dbReference type="EMBL" id="DSGT01000006">
    <property type="protein sequence ID" value="HEW52902.1"/>
    <property type="molecule type" value="Genomic_DNA"/>
</dbReference>
<sequence>MLKLRWLGHAALVVELSGKTIVLDPWITNPLSPYRSVEGFIKDYKDVDLIVVTHDHGDHIGETIELLKVYKSAKVAALYELAEEIARKAGSVDRAIAANIGGPVNIEDLTLVFTEALHSSTLAHPSGVVIISGGHSVYHAGDTGVFMDMKLIGELYSPTVAFLPIGGWFTMGIREAAKAVELIKPRYVVPIHYNTFDLIKASPEEFAKIVAERVPETKVLILKPGEEVEIS</sequence>
<dbReference type="Pfam" id="PF12706">
    <property type="entry name" value="Lactamase_B_2"/>
    <property type="match status" value="1"/>
</dbReference>
<dbReference type="GO" id="GO:0016787">
    <property type="term" value="F:hydrolase activity"/>
    <property type="evidence" value="ECO:0007669"/>
    <property type="project" value="UniProtKB-UniRule"/>
</dbReference>
<evidence type="ECO:0000256" key="2">
    <source>
        <dbReference type="HAMAP-Rule" id="MF_00457"/>
    </source>
</evidence>
<evidence type="ECO:0000313" key="4">
    <source>
        <dbReference type="EMBL" id="HEW52902.1"/>
    </source>
</evidence>
<name>A0A7C2ZLM4_9CREN</name>
<dbReference type="InterPro" id="IPR022877">
    <property type="entry name" value="UPF0173"/>
</dbReference>
<evidence type="ECO:0000256" key="1">
    <source>
        <dbReference type="ARBA" id="ARBA00022801"/>
    </source>
</evidence>
<accession>A0A7C2ZLM4</accession>
<dbReference type="SUPFAM" id="SSF56281">
    <property type="entry name" value="Metallo-hydrolase/oxidoreductase"/>
    <property type="match status" value="1"/>
</dbReference>
<comment type="similarity">
    <text evidence="2">Belongs to the UPF0173 family.</text>
</comment>
<proteinExistence type="inferred from homology"/>
<dbReference type="NCBIfam" id="NF001911">
    <property type="entry name" value="PRK00685.1"/>
    <property type="match status" value="1"/>
</dbReference>
<comment type="caution">
    <text evidence="4">The sequence shown here is derived from an EMBL/GenBank/DDBJ whole genome shotgun (WGS) entry which is preliminary data.</text>
</comment>
<protein>
    <recommendedName>
        <fullName evidence="2">UPF0173 metal-dependent hydrolase ENO77_01840</fullName>
    </recommendedName>
</protein>
<dbReference type="Gene3D" id="3.60.15.10">
    <property type="entry name" value="Ribonuclease Z/Hydroxyacylglutathione hydrolase-like"/>
    <property type="match status" value="1"/>
</dbReference>
<dbReference type="AlphaFoldDB" id="A0A7C2ZLM4"/>
<gene>
    <name evidence="4" type="ORF">ENO77_01840</name>
</gene>